<evidence type="ECO:0000313" key="1">
    <source>
        <dbReference type="EMBL" id="MDT0635200.1"/>
    </source>
</evidence>
<evidence type="ECO:0000313" key="2">
    <source>
        <dbReference type="Proteomes" id="UP001251857"/>
    </source>
</evidence>
<name>A0ABU3C0X4_9GAMM</name>
<comment type="caution">
    <text evidence="1">The sequence shown here is derived from an EMBL/GenBank/DDBJ whole genome shotgun (WGS) entry which is preliminary data.</text>
</comment>
<sequence length="77" mass="8521">MRWSSALPCSVSLAEVDNANAEMTMAGFSRMLKCIDVQRRLSPTCDQSKEMACHEQLSLNTSVSVYYDQLDESAVAV</sequence>
<dbReference type="EMBL" id="JAVRIB010000008">
    <property type="protein sequence ID" value="MDT0635200.1"/>
    <property type="molecule type" value="Genomic_DNA"/>
</dbReference>
<reference evidence="1 2" key="1">
    <citation type="submission" date="2023-09" db="EMBL/GenBank/DDBJ databases">
        <authorList>
            <person name="Rey-Velasco X."/>
        </authorList>
    </citation>
    <scope>NUCLEOTIDE SEQUENCE [LARGE SCALE GENOMIC DNA]</scope>
    <source>
        <strain evidence="1 2">W335</strain>
    </source>
</reference>
<proteinExistence type="predicted"/>
<gene>
    <name evidence="1" type="ORF">RM532_09560</name>
</gene>
<organism evidence="1 2">
    <name type="scientific">Spectribacter hydrogenoxidans</name>
    <dbReference type="NCBI Taxonomy" id="3075608"/>
    <lineage>
        <taxon>Bacteria</taxon>
        <taxon>Pseudomonadati</taxon>
        <taxon>Pseudomonadota</taxon>
        <taxon>Gammaproteobacteria</taxon>
        <taxon>Salinisphaerales</taxon>
        <taxon>Salinisphaeraceae</taxon>
        <taxon>Spectribacter</taxon>
    </lineage>
</organism>
<protein>
    <submittedName>
        <fullName evidence="1">Uncharacterized protein</fullName>
    </submittedName>
</protein>
<accession>A0ABU3C0X4</accession>
<dbReference type="RefSeq" id="WP_311653098.1">
    <property type="nucleotide sequence ID" value="NZ_JAVRIB010000008.1"/>
</dbReference>
<keyword evidence="2" id="KW-1185">Reference proteome</keyword>
<dbReference type="Proteomes" id="UP001251857">
    <property type="component" value="Unassembled WGS sequence"/>
</dbReference>